<protein>
    <submittedName>
        <fullName evidence="2">Glycosyl transferase</fullName>
    </submittedName>
</protein>
<proteinExistence type="predicted"/>
<gene>
    <name evidence="2" type="ORF">GCM10010832_10950</name>
</gene>
<keyword evidence="3" id="KW-1185">Reference proteome</keyword>
<evidence type="ECO:0000313" key="2">
    <source>
        <dbReference type="EMBL" id="GGE32484.1"/>
    </source>
</evidence>
<dbReference type="Pfam" id="PF00534">
    <property type="entry name" value="Glycos_transf_1"/>
    <property type="match status" value="1"/>
</dbReference>
<keyword evidence="2" id="KW-0808">Transferase</keyword>
<reference evidence="3" key="1">
    <citation type="journal article" date="2019" name="Int. J. Syst. Evol. Microbiol.">
        <title>The Global Catalogue of Microorganisms (GCM) 10K type strain sequencing project: providing services to taxonomists for standard genome sequencing and annotation.</title>
        <authorList>
            <consortium name="The Broad Institute Genomics Platform"/>
            <consortium name="The Broad Institute Genome Sequencing Center for Infectious Disease"/>
            <person name="Wu L."/>
            <person name="Ma J."/>
        </authorList>
    </citation>
    <scope>NUCLEOTIDE SEQUENCE [LARGE SCALE GENOMIC DNA]</scope>
    <source>
        <strain evidence="3">CGMCC 1.12931</strain>
    </source>
</reference>
<dbReference type="Proteomes" id="UP000599179">
    <property type="component" value="Unassembled WGS sequence"/>
</dbReference>
<dbReference type="GO" id="GO:0016740">
    <property type="term" value="F:transferase activity"/>
    <property type="evidence" value="ECO:0007669"/>
    <property type="project" value="UniProtKB-KW"/>
</dbReference>
<sequence>MKFLIVTHAETYKKEDQYFAYAPYVREMNLWAKYVNQISIVSPVGDSFEKNISLAYQHNQIKFYQVSAFSLVGSKEILKTLFKLPQILAVIYKAMKQADHIHLRCPGNMGLLGCLVQVLFPKTPKTAKYAGNWNPKAKQPWSYILQKWLLSNTLLTKNMQVLVYGNWPNQTQNIKAFFTATYQESEKEPIKIRNYTQTLHFCFVGSLAPGKQPLKAIQFVQELQQKGIDAILHIYGDGTEREAVSDYIKLHQLTDTVLIYGNQPKQKVKKAIQQAHFLILPSKSEGWPKVVAEAMFWGCIPIVTPISCVPWMLDNGKRGILMLDTKLNETANSIQSLINQPSELERMAEKAAQWSRQYTLDKFEKEIEKLLAT</sequence>
<accession>A0ABQ1SDZ6</accession>
<dbReference type="PANTHER" id="PTHR12526">
    <property type="entry name" value="GLYCOSYLTRANSFERASE"/>
    <property type="match status" value="1"/>
</dbReference>
<dbReference type="RefSeq" id="WP_188458093.1">
    <property type="nucleotide sequence ID" value="NZ_BMGM01000004.1"/>
</dbReference>
<dbReference type="Gene3D" id="3.40.50.2000">
    <property type="entry name" value="Glycogen Phosphorylase B"/>
    <property type="match status" value="2"/>
</dbReference>
<dbReference type="InterPro" id="IPR001296">
    <property type="entry name" value="Glyco_trans_1"/>
</dbReference>
<feature type="domain" description="Glycosyl transferase family 1" evidence="1">
    <location>
        <begin position="186"/>
        <end position="354"/>
    </location>
</feature>
<dbReference type="CDD" id="cd03801">
    <property type="entry name" value="GT4_PimA-like"/>
    <property type="match status" value="1"/>
</dbReference>
<dbReference type="PANTHER" id="PTHR12526:SF630">
    <property type="entry name" value="GLYCOSYLTRANSFERASE"/>
    <property type="match status" value="1"/>
</dbReference>
<comment type="caution">
    <text evidence="2">The sequence shown here is derived from an EMBL/GenBank/DDBJ whole genome shotgun (WGS) entry which is preliminary data.</text>
</comment>
<dbReference type="SUPFAM" id="SSF53756">
    <property type="entry name" value="UDP-Glycosyltransferase/glycogen phosphorylase"/>
    <property type="match status" value="1"/>
</dbReference>
<dbReference type="EMBL" id="BMGM01000004">
    <property type="protein sequence ID" value="GGE32484.1"/>
    <property type="molecule type" value="Genomic_DNA"/>
</dbReference>
<evidence type="ECO:0000259" key="1">
    <source>
        <dbReference type="Pfam" id="PF00534"/>
    </source>
</evidence>
<name>A0ABQ1SDZ6_9FLAO</name>
<organism evidence="2 3">
    <name type="scientific">Psychroflexus planctonicus</name>
    <dbReference type="NCBI Taxonomy" id="1526575"/>
    <lineage>
        <taxon>Bacteria</taxon>
        <taxon>Pseudomonadati</taxon>
        <taxon>Bacteroidota</taxon>
        <taxon>Flavobacteriia</taxon>
        <taxon>Flavobacteriales</taxon>
        <taxon>Flavobacteriaceae</taxon>
        <taxon>Psychroflexus</taxon>
    </lineage>
</organism>
<evidence type="ECO:0000313" key="3">
    <source>
        <dbReference type="Proteomes" id="UP000599179"/>
    </source>
</evidence>